<evidence type="ECO:0000313" key="2">
    <source>
        <dbReference type="EMBL" id="AGS53951.1"/>
    </source>
</evidence>
<dbReference type="PROSITE" id="PS51257">
    <property type="entry name" value="PROKAR_LIPOPROTEIN"/>
    <property type="match status" value="1"/>
</dbReference>
<proteinExistence type="predicted"/>
<feature type="transmembrane region" description="Helical" evidence="1">
    <location>
        <begin position="21"/>
        <end position="41"/>
    </location>
</feature>
<keyword evidence="1" id="KW-1133">Transmembrane helix</keyword>
<keyword evidence="1" id="KW-0472">Membrane</keyword>
<keyword evidence="1" id="KW-0812">Transmembrane</keyword>
<accession>A0A806KNY8</accession>
<evidence type="ECO:0000256" key="1">
    <source>
        <dbReference type="SAM" id="Phobius"/>
    </source>
</evidence>
<dbReference type="AlphaFoldDB" id="A0A806KNY8"/>
<organism evidence="2">
    <name type="scientific">uncultured bacterium contig00109</name>
    <dbReference type="NCBI Taxonomy" id="1181574"/>
    <lineage>
        <taxon>Bacteria</taxon>
        <taxon>environmental samples</taxon>
    </lineage>
</organism>
<protein>
    <submittedName>
        <fullName evidence="2">Uncharacterized protein</fullName>
    </submittedName>
</protein>
<reference evidence="2" key="1">
    <citation type="submission" date="2012-03" db="EMBL/GenBank/DDBJ databases">
        <title>Functional metagenomics reveals considerable lignocellulase gene clusters in the gut microbiome of a wood-feeding higher termite.</title>
        <authorList>
            <person name="Liu N."/>
        </authorList>
    </citation>
    <scope>NUCLEOTIDE SEQUENCE</scope>
</reference>
<sequence length="51" mass="5627">MRKAGDEEGASRLMRTAPLPPYLLFVLISFLFFGCDIDTNAGSYSNNSVKI</sequence>
<name>A0A806KNY8_9BACT</name>
<dbReference type="EMBL" id="JQ844262">
    <property type="protein sequence ID" value="AGS53951.1"/>
    <property type="molecule type" value="Genomic_DNA"/>
</dbReference>